<accession>A0A2K3DP38</accession>
<feature type="compositionally biased region" description="Basic residues" evidence="12">
    <location>
        <begin position="268"/>
        <end position="282"/>
    </location>
</feature>
<evidence type="ECO:0000259" key="13">
    <source>
        <dbReference type="SMART" id="SM01144"/>
    </source>
</evidence>
<dbReference type="PANTHER" id="PTHR15627:SF8">
    <property type="entry name" value="TRNA-URIDINE AMINOCARBOXYPROPYLTRANSFERASE 1"/>
    <property type="match status" value="1"/>
</dbReference>
<dbReference type="SMART" id="SM01144">
    <property type="entry name" value="DTW"/>
    <property type="match status" value="1"/>
</dbReference>
<evidence type="ECO:0000256" key="12">
    <source>
        <dbReference type="SAM" id="MobiDB-lite"/>
    </source>
</evidence>
<dbReference type="GO" id="GO:0005634">
    <property type="term" value="C:nucleus"/>
    <property type="evidence" value="ECO:0007669"/>
    <property type="project" value="UniProtKB-SubCell"/>
</dbReference>
<keyword evidence="15" id="KW-1185">Reference proteome</keyword>
<dbReference type="PANTHER" id="PTHR15627">
    <property type="entry name" value="NATURAL KILLER CELL-SPECIFIC ANTIGEN KLIP1"/>
    <property type="match status" value="1"/>
</dbReference>
<gene>
    <name evidence="14" type="ORF">CHLRE_06g278192v5</name>
</gene>
<dbReference type="EC" id="2.5.1.25" evidence="2"/>
<evidence type="ECO:0000256" key="4">
    <source>
        <dbReference type="ARBA" id="ARBA00022691"/>
    </source>
</evidence>
<comment type="subcellular location">
    <subcellularLocation>
        <location evidence="1">Nucleus</location>
    </subcellularLocation>
</comment>
<feature type="compositionally biased region" description="Gly residues" evidence="12">
    <location>
        <begin position="250"/>
        <end position="263"/>
    </location>
</feature>
<evidence type="ECO:0000256" key="3">
    <source>
        <dbReference type="ARBA" id="ARBA00022679"/>
    </source>
</evidence>
<dbReference type="PaxDb" id="3055-EDO99665"/>
<evidence type="ECO:0000256" key="11">
    <source>
        <dbReference type="ARBA" id="ARBA00048718"/>
    </source>
</evidence>
<evidence type="ECO:0000256" key="7">
    <source>
        <dbReference type="ARBA" id="ARBA00037050"/>
    </source>
</evidence>
<dbReference type="EMBL" id="CM008967">
    <property type="protein sequence ID" value="PNW82303.1"/>
    <property type="molecule type" value="Genomic_DNA"/>
</dbReference>
<keyword evidence="6" id="KW-0539">Nucleus</keyword>
<comment type="similarity">
    <text evidence="8">Belongs to the TDD superfamily. DTWD1 family.</text>
</comment>
<keyword evidence="4" id="KW-0949">S-adenosyl-L-methionine</keyword>
<dbReference type="OrthoDB" id="660555at2759"/>
<sequence>MEPAPAVVKLAVRRPDWELPELHAGLQLAPADVLWDNKRSTCAKCGRSRAHYCYDCLEPLVPFPHVDLPFRVSIVTHHEEKASKNTGVQVAILAAGQVDLHSMLDVPRDVDPSRCAVLFPSDDALEVSQLEPDSIDRLFIIDSRWKKAGELVRSDVFRSMRAVKLRETRSAFWRFHTKGVTDEGVCTIEALYFFLNSLAKEGKLTAPRFAAPHAFDNLLWYFCYQHQVVAAAAQRRLEAAQQQQQQAEAGGSGGEGQGGGEGEAGQKKGGKRAKQQQQHKTKGQGGQGQQQSKEGDAGSRQQQEEEEEERQERQHVHTAAEGAPQEDPQEAAPPAGEDQPAKRARV</sequence>
<comment type="catalytic activity">
    <reaction evidence="11">
        <text>a uridine in tRNA + S-adenosyl-L-methionine = a 3-[(3S)-3-amino-3-carboxypropyl]uridine in tRNA + S-methyl-5'-thioadenosine + H(+)</text>
        <dbReference type="Rhea" id="RHEA:62432"/>
        <dbReference type="Rhea" id="RHEA-COMP:13339"/>
        <dbReference type="Rhea" id="RHEA-COMP:16092"/>
        <dbReference type="ChEBI" id="CHEBI:15378"/>
        <dbReference type="ChEBI" id="CHEBI:17509"/>
        <dbReference type="ChEBI" id="CHEBI:59789"/>
        <dbReference type="ChEBI" id="CHEBI:65315"/>
        <dbReference type="ChEBI" id="CHEBI:82930"/>
        <dbReference type="EC" id="2.5.1.25"/>
    </reaction>
</comment>
<evidence type="ECO:0000256" key="5">
    <source>
        <dbReference type="ARBA" id="ARBA00022694"/>
    </source>
</evidence>
<dbReference type="InterPro" id="IPR051521">
    <property type="entry name" value="tRNA_Mod/Golgi_Maint"/>
</dbReference>
<evidence type="ECO:0000256" key="8">
    <source>
        <dbReference type="ARBA" id="ARBA00038290"/>
    </source>
</evidence>
<evidence type="ECO:0000313" key="15">
    <source>
        <dbReference type="Proteomes" id="UP000006906"/>
    </source>
</evidence>
<evidence type="ECO:0000256" key="9">
    <source>
        <dbReference type="ARBA" id="ARBA00039242"/>
    </source>
</evidence>
<evidence type="ECO:0000256" key="6">
    <source>
        <dbReference type="ARBA" id="ARBA00023242"/>
    </source>
</evidence>
<feature type="compositionally biased region" description="Low complexity" evidence="12">
    <location>
        <begin position="319"/>
        <end position="338"/>
    </location>
</feature>
<organism evidence="14 15">
    <name type="scientific">Chlamydomonas reinhardtii</name>
    <name type="common">Chlamydomonas smithii</name>
    <dbReference type="NCBI Taxonomy" id="3055"/>
    <lineage>
        <taxon>Eukaryota</taxon>
        <taxon>Viridiplantae</taxon>
        <taxon>Chlorophyta</taxon>
        <taxon>core chlorophytes</taxon>
        <taxon>Chlorophyceae</taxon>
        <taxon>CS clade</taxon>
        <taxon>Chlamydomonadales</taxon>
        <taxon>Chlamydomonadaceae</taxon>
        <taxon>Chlamydomonas</taxon>
    </lineage>
</organism>
<dbReference type="ExpressionAtlas" id="A0A2K3DP38">
    <property type="expression patterns" value="baseline and differential"/>
</dbReference>
<dbReference type="Proteomes" id="UP000006906">
    <property type="component" value="Chromosome 6"/>
</dbReference>
<dbReference type="Pfam" id="PF03942">
    <property type="entry name" value="DTW"/>
    <property type="match status" value="1"/>
</dbReference>
<evidence type="ECO:0000313" key="14">
    <source>
        <dbReference type="EMBL" id="PNW82303.1"/>
    </source>
</evidence>
<dbReference type="OMA" id="DIWFTHI"/>
<dbReference type="GeneID" id="5723559"/>
<dbReference type="InterPro" id="IPR005636">
    <property type="entry name" value="DTW"/>
</dbReference>
<dbReference type="GO" id="GO:0016432">
    <property type="term" value="F:tRNA-uridine aminocarboxypropyltransferase activity"/>
    <property type="evidence" value="ECO:0007669"/>
    <property type="project" value="UniProtKB-EC"/>
</dbReference>
<proteinExistence type="inferred from homology"/>
<dbReference type="InParanoid" id="A0A2K3DP38"/>
<evidence type="ECO:0000256" key="2">
    <source>
        <dbReference type="ARBA" id="ARBA00012386"/>
    </source>
</evidence>
<keyword evidence="3" id="KW-0808">Transferase</keyword>
<protein>
    <recommendedName>
        <fullName evidence="9">tRNA-uridine aminocarboxypropyltransferase 1</fullName>
        <ecNumber evidence="2">2.5.1.25</ecNumber>
    </recommendedName>
    <alternativeName>
        <fullName evidence="10">DTW domain-containing protein 1</fullName>
    </alternativeName>
</protein>
<dbReference type="KEGG" id="cre:CHLRE_06g278192v5"/>
<dbReference type="RefSeq" id="XP_042923833.1">
    <property type="nucleotide sequence ID" value="XM_043063128.1"/>
</dbReference>
<name>A0A2K3DP38_CHLRE</name>
<reference evidence="14 15" key="1">
    <citation type="journal article" date="2007" name="Science">
        <title>The Chlamydomonas genome reveals the evolution of key animal and plant functions.</title>
        <authorList>
            <person name="Merchant S.S."/>
            <person name="Prochnik S.E."/>
            <person name="Vallon O."/>
            <person name="Harris E.H."/>
            <person name="Karpowicz S.J."/>
            <person name="Witman G.B."/>
            <person name="Terry A."/>
            <person name="Salamov A."/>
            <person name="Fritz-Laylin L.K."/>
            <person name="Marechal-Drouard L."/>
            <person name="Marshall W.F."/>
            <person name="Qu L.H."/>
            <person name="Nelson D.R."/>
            <person name="Sanderfoot A.A."/>
            <person name="Spalding M.H."/>
            <person name="Kapitonov V.V."/>
            <person name="Ren Q."/>
            <person name="Ferris P."/>
            <person name="Lindquist E."/>
            <person name="Shapiro H."/>
            <person name="Lucas S.M."/>
            <person name="Grimwood J."/>
            <person name="Schmutz J."/>
            <person name="Cardol P."/>
            <person name="Cerutti H."/>
            <person name="Chanfreau G."/>
            <person name="Chen C.L."/>
            <person name="Cognat V."/>
            <person name="Croft M.T."/>
            <person name="Dent R."/>
            <person name="Dutcher S."/>
            <person name="Fernandez E."/>
            <person name="Fukuzawa H."/>
            <person name="Gonzalez-Ballester D."/>
            <person name="Gonzalez-Halphen D."/>
            <person name="Hallmann A."/>
            <person name="Hanikenne M."/>
            <person name="Hippler M."/>
            <person name="Inwood W."/>
            <person name="Jabbari K."/>
            <person name="Kalanon M."/>
            <person name="Kuras R."/>
            <person name="Lefebvre P.A."/>
            <person name="Lemaire S.D."/>
            <person name="Lobanov A.V."/>
            <person name="Lohr M."/>
            <person name="Manuell A."/>
            <person name="Meier I."/>
            <person name="Mets L."/>
            <person name="Mittag M."/>
            <person name="Mittelmeier T."/>
            <person name="Moroney J.V."/>
            <person name="Moseley J."/>
            <person name="Napoli C."/>
            <person name="Nedelcu A.M."/>
            <person name="Niyogi K."/>
            <person name="Novoselov S.V."/>
            <person name="Paulsen I.T."/>
            <person name="Pazour G."/>
            <person name="Purton S."/>
            <person name="Ral J.P."/>
            <person name="Riano-Pachon D.M."/>
            <person name="Riekhof W."/>
            <person name="Rymarquis L."/>
            <person name="Schroda M."/>
            <person name="Stern D."/>
            <person name="Umen J."/>
            <person name="Willows R."/>
            <person name="Wilson N."/>
            <person name="Zimmer S.L."/>
            <person name="Allmer J."/>
            <person name="Balk J."/>
            <person name="Bisova K."/>
            <person name="Chen C.J."/>
            <person name="Elias M."/>
            <person name="Gendler K."/>
            <person name="Hauser C."/>
            <person name="Lamb M.R."/>
            <person name="Ledford H."/>
            <person name="Long J.C."/>
            <person name="Minagawa J."/>
            <person name="Page M.D."/>
            <person name="Pan J."/>
            <person name="Pootakham W."/>
            <person name="Roje S."/>
            <person name="Rose A."/>
            <person name="Stahlberg E."/>
            <person name="Terauchi A.M."/>
            <person name="Yang P."/>
            <person name="Ball S."/>
            <person name="Bowler C."/>
            <person name="Dieckmann C.L."/>
            <person name="Gladyshev V.N."/>
            <person name="Green P."/>
            <person name="Jorgensen R."/>
            <person name="Mayfield S."/>
            <person name="Mueller-Roeber B."/>
            <person name="Rajamani S."/>
            <person name="Sayre R.T."/>
            <person name="Brokstein P."/>
            <person name="Dubchak I."/>
            <person name="Goodstein D."/>
            <person name="Hornick L."/>
            <person name="Huang Y.W."/>
            <person name="Jhaveri J."/>
            <person name="Luo Y."/>
            <person name="Martinez D."/>
            <person name="Ngau W.C."/>
            <person name="Otillar B."/>
            <person name="Poliakov A."/>
            <person name="Porter A."/>
            <person name="Szajkowski L."/>
            <person name="Werner G."/>
            <person name="Zhou K."/>
            <person name="Grigoriev I.V."/>
            <person name="Rokhsar D.S."/>
            <person name="Grossman A.R."/>
        </authorList>
    </citation>
    <scope>NUCLEOTIDE SEQUENCE [LARGE SCALE GENOMIC DNA]</scope>
    <source>
        <strain evidence="15">CC-503</strain>
    </source>
</reference>
<evidence type="ECO:0000256" key="1">
    <source>
        <dbReference type="ARBA" id="ARBA00004123"/>
    </source>
</evidence>
<feature type="region of interest" description="Disordered" evidence="12">
    <location>
        <begin position="242"/>
        <end position="346"/>
    </location>
</feature>
<dbReference type="GO" id="GO:0008033">
    <property type="term" value="P:tRNA processing"/>
    <property type="evidence" value="ECO:0007669"/>
    <property type="project" value="UniProtKB-KW"/>
</dbReference>
<evidence type="ECO:0000256" key="10">
    <source>
        <dbReference type="ARBA" id="ARBA00042508"/>
    </source>
</evidence>
<dbReference type="AlphaFoldDB" id="A0A2K3DP38"/>
<dbReference type="STRING" id="3055.A0A2K3DP38"/>
<dbReference type="Gramene" id="PNW82303">
    <property type="protein sequence ID" value="PNW82303"/>
    <property type="gene ID" value="CHLRE_06g278192v5"/>
</dbReference>
<keyword evidence="5" id="KW-0819">tRNA processing</keyword>
<comment type="function">
    <text evidence="7">Catalyzes the formation of 3-(3-amino-3-carboxypropyl)uridine (acp3U) at position 20 in the D-loop of several cytoplasmic tRNAs (acp3U(20)).</text>
</comment>
<feature type="domain" description="DTW" evidence="13">
    <location>
        <begin position="38"/>
        <end position="234"/>
    </location>
</feature>